<sequence>MPWWNRSTVATVALLAGALLAGCASRVPLDQPTRPAPPPLQAPPPAPPPELLPPPPPPPEPPPAATPMPVPPSAETPPAPSVPPPLMPEPPLVVEQRWLQQWFEGTPVVIASQGDGSLLVEVPAEFCFDPGASAVKPPLAAVLTRVRSSLERQPRVQLRIEAPAEAGGVSSLARERSTRVREHFFSPSILPTRITELDGLPGSPVRLVMTPA</sequence>
<gene>
    <name evidence="3" type="ORF">V4F39_24500</name>
</gene>
<keyword evidence="2" id="KW-0732">Signal</keyword>
<evidence type="ECO:0000313" key="3">
    <source>
        <dbReference type="EMBL" id="MEF7617097.1"/>
    </source>
</evidence>
<dbReference type="RefSeq" id="WP_332292772.1">
    <property type="nucleotide sequence ID" value="NZ_JAZIBG010000054.1"/>
</dbReference>
<organism evidence="3 4">
    <name type="scientific">Aquincola agrisoli</name>
    <dbReference type="NCBI Taxonomy" id="3119538"/>
    <lineage>
        <taxon>Bacteria</taxon>
        <taxon>Pseudomonadati</taxon>
        <taxon>Pseudomonadota</taxon>
        <taxon>Betaproteobacteria</taxon>
        <taxon>Burkholderiales</taxon>
        <taxon>Sphaerotilaceae</taxon>
        <taxon>Aquincola</taxon>
    </lineage>
</organism>
<keyword evidence="4" id="KW-1185">Reference proteome</keyword>
<evidence type="ECO:0000256" key="1">
    <source>
        <dbReference type="SAM" id="MobiDB-lite"/>
    </source>
</evidence>
<feature type="compositionally biased region" description="Pro residues" evidence="1">
    <location>
        <begin position="34"/>
        <end position="88"/>
    </location>
</feature>
<evidence type="ECO:0000313" key="4">
    <source>
        <dbReference type="Proteomes" id="UP001336250"/>
    </source>
</evidence>
<dbReference type="AlphaFoldDB" id="A0AAW9QN71"/>
<dbReference type="EMBL" id="JAZIBG010000054">
    <property type="protein sequence ID" value="MEF7617097.1"/>
    <property type="molecule type" value="Genomic_DNA"/>
</dbReference>
<name>A0AAW9QN71_9BURK</name>
<reference evidence="3 4" key="1">
    <citation type="submission" date="2024-02" db="EMBL/GenBank/DDBJ databases">
        <title>Genome sequence of Aquincola sp. MAHUQ-54.</title>
        <authorList>
            <person name="Huq M.A."/>
        </authorList>
    </citation>
    <scope>NUCLEOTIDE SEQUENCE [LARGE SCALE GENOMIC DNA]</scope>
    <source>
        <strain evidence="3 4">MAHUQ-54</strain>
    </source>
</reference>
<evidence type="ECO:0000256" key="2">
    <source>
        <dbReference type="SAM" id="SignalP"/>
    </source>
</evidence>
<comment type="caution">
    <text evidence="3">The sequence shown here is derived from an EMBL/GenBank/DDBJ whole genome shotgun (WGS) entry which is preliminary data.</text>
</comment>
<feature type="signal peptide" evidence="2">
    <location>
        <begin position="1"/>
        <end position="21"/>
    </location>
</feature>
<dbReference type="PROSITE" id="PS51257">
    <property type="entry name" value="PROKAR_LIPOPROTEIN"/>
    <property type="match status" value="1"/>
</dbReference>
<feature type="region of interest" description="Disordered" evidence="1">
    <location>
        <begin position="27"/>
        <end position="88"/>
    </location>
</feature>
<dbReference type="Proteomes" id="UP001336250">
    <property type="component" value="Unassembled WGS sequence"/>
</dbReference>
<proteinExistence type="predicted"/>
<feature type="chain" id="PRO_5043454778" evidence="2">
    <location>
        <begin position="22"/>
        <end position="212"/>
    </location>
</feature>
<accession>A0AAW9QN71</accession>
<protein>
    <submittedName>
        <fullName evidence="3">Uncharacterized protein</fullName>
    </submittedName>
</protein>